<dbReference type="Proteomes" id="UP000010483">
    <property type="component" value="Chromosome"/>
</dbReference>
<name>K9YQ98_CYASC</name>
<dbReference type="HOGENOM" id="CLU_197650_0_0_3"/>
<evidence type="ECO:0000313" key="1">
    <source>
        <dbReference type="EMBL" id="AFZ48642.1"/>
    </source>
</evidence>
<reference evidence="2" key="1">
    <citation type="journal article" date="2013" name="Proc. Natl. Acad. Sci. U.S.A.">
        <title>Improving the coverage of the cyanobacterial phylum using diversity-driven genome sequencing.</title>
        <authorList>
            <person name="Shih P.M."/>
            <person name="Wu D."/>
            <person name="Latifi A."/>
            <person name="Axen S.D."/>
            <person name="Fewer D.P."/>
            <person name="Talla E."/>
            <person name="Calteau A."/>
            <person name="Cai F."/>
            <person name="Tandeau de Marsac N."/>
            <person name="Rippka R."/>
            <person name="Herdman M."/>
            <person name="Sivonen K."/>
            <person name="Coursin T."/>
            <person name="Laurent T."/>
            <person name="Goodwin L."/>
            <person name="Nolan M."/>
            <person name="Davenport K.W."/>
            <person name="Han C.S."/>
            <person name="Rubin E.M."/>
            <person name="Eisen J.A."/>
            <person name="Woyke T."/>
            <person name="Gugger M."/>
            <person name="Kerfeld C.A."/>
        </authorList>
    </citation>
    <scope>NUCLEOTIDE SEQUENCE [LARGE SCALE GENOMIC DNA]</scope>
    <source>
        <strain evidence="2">ATCC 29140 / PCC 7202</strain>
    </source>
</reference>
<dbReference type="EMBL" id="CP003940">
    <property type="protein sequence ID" value="AFZ48642.1"/>
    <property type="molecule type" value="Genomic_DNA"/>
</dbReference>
<proteinExistence type="predicted"/>
<dbReference type="KEGG" id="csn:Cyast_2699"/>
<keyword evidence="2" id="KW-1185">Reference proteome</keyword>
<evidence type="ECO:0000313" key="2">
    <source>
        <dbReference type="Proteomes" id="UP000010483"/>
    </source>
</evidence>
<accession>K9YQ98</accession>
<protein>
    <submittedName>
        <fullName evidence="1">Uncharacterized protein</fullName>
    </submittedName>
</protein>
<organism evidence="1 2">
    <name type="scientific">Cyanobacterium stanieri (strain ATCC 29140 / PCC 7202)</name>
    <dbReference type="NCBI Taxonomy" id="292563"/>
    <lineage>
        <taxon>Bacteria</taxon>
        <taxon>Bacillati</taxon>
        <taxon>Cyanobacteriota</taxon>
        <taxon>Cyanophyceae</taxon>
        <taxon>Oscillatoriophycideae</taxon>
        <taxon>Chroococcales</taxon>
        <taxon>Geminocystaceae</taxon>
        <taxon>Cyanobacterium</taxon>
    </lineage>
</organism>
<sequence>MVYRLRNMSIALWEYLNQPLLCGEAQHSVWKPSRFWYLYKIKFLEACLRKEFITQAHNHFGHDEFRAGN</sequence>
<dbReference type="BioCyc" id="CSTA292563:G1353-2704-MONOMER"/>
<gene>
    <name evidence="1" type="ordered locus">Cyast_2699</name>
</gene>
<dbReference type="AlphaFoldDB" id="K9YQ98"/>